<feature type="domain" description="Cell envelope-related transcriptional attenuator" evidence="3">
    <location>
        <begin position="81"/>
        <end position="240"/>
    </location>
</feature>
<feature type="transmembrane region" description="Helical" evidence="2">
    <location>
        <begin position="12"/>
        <end position="33"/>
    </location>
</feature>
<accession>A0A1M6VAJ9</accession>
<evidence type="ECO:0000256" key="2">
    <source>
        <dbReference type="SAM" id="Phobius"/>
    </source>
</evidence>
<evidence type="ECO:0000313" key="5">
    <source>
        <dbReference type="Proteomes" id="UP000184386"/>
    </source>
</evidence>
<keyword evidence="2" id="KW-1133">Transmembrane helix</keyword>
<dbReference type="NCBIfam" id="TIGR00350">
    <property type="entry name" value="lytR_cpsA_psr"/>
    <property type="match status" value="1"/>
</dbReference>
<dbReference type="PANTHER" id="PTHR33392">
    <property type="entry name" value="POLYISOPRENYL-TEICHOIC ACID--PEPTIDOGLYCAN TEICHOIC ACID TRANSFERASE TAGU"/>
    <property type="match status" value="1"/>
</dbReference>
<dbReference type="OrthoDB" id="27330at2"/>
<gene>
    <name evidence="4" type="ORF">SAMN02745136_03347</name>
</gene>
<evidence type="ECO:0000259" key="3">
    <source>
        <dbReference type="Pfam" id="PF03816"/>
    </source>
</evidence>
<dbReference type="EMBL" id="FRAC01000017">
    <property type="protein sequence ID" value="SHK78523.1"/>
    <property type="molecule type" value="Genomic_DNA"/>
</dbReference>
<name>A0A1M6VAJ9_9FIRM</name>
<protein>
    <submittedName>
        <fullName evidence="4">Transcriptional attenuator, LytR family</fullName>
    </submittedName>
</protein>
<dbReference type="InterPro" id="IPR050922">
    <property type="entry name" value="LytR/CpsA/Psr_CW_biosynth"/>
</dbReference>
<evidence type="ECO:0000256" key="1">
    <source>
        <dbReference type="ARBA" id="ARBA00006068"/>
    </source>
</evidence>
<sequence length="342" mass="38620">MAKKKKRRFKAKVILVFDLILILLAVGIGYYFVMASKMQVDKSGDSSLVMNDLDSKDMKGYRNIAIFGVDSRDNSLKSSTHSDTIVIVSINNKTKDVKLASIYRDTYSLIPNGDNKFDKINAAYFKGGYPLALNTINMNFDLDVKEFVTVNFDAVCKVIDLLGGISLDITPEELKYVNGYTKELNKINKTNVGKLKAAGTQVVNGTHATAYARIRYTKGDDFKRAERQRIVIQKIFEKAKKADLKTLNSILNEILPKIYTNIDSVEMLSLAKDIMSYNIVDQTGFPYEKRAFTYHRVSYVFPVDLTANVIKLHEYLFGTTDYAPTDKVKEISAKLKEITDNN</sequence>
<dbReference type="Gene3D" id="3.40.630.190">
    <property type="entry name" value="LCP protein"/>
    <property type="match status" value="1"/>
</dbReference>
<evidence type="ECO:0000313" key="4">
    <source>
        <dbReference type="EMBL" id="SHK78523.1"/>
    </source>
</evidence>
<proteinExistence type="inferred from homology"/>
<organism evidence="4 5">
    <name type="scientific">Anaerocolumna jejuensis DSM 15929</name>
    <dbReference type="NCBI Taxonomy" id="1121322"/>
    <lineage>
        <taxon>Bacteria</taxon>
        <taxon>Bacillati</taxon>
        <taxon>Bacillota</taxon>
        <taxon>Clostridia</taxon>
        <taxon>Lachnospirales</taxon>
        <taxon>Lachnospiraceae</taxon>
        <taxon>Anaerocolumna</taxon>
    </lineage>
</organism>
<dbReference type="STRING" id="1121322.SAMN02745136_03347"/>
<dbReference type="AlphaFoldDB" id="A0A1M6VAJ9"/>
<keyword evidence="2" id="KW-0812">Transmembrane</keyword>
<dbReference type="Proteomes" id="UP000184386">
    <property type="component" value="Unassembled WGS sequence"/>
</dbReference>
<comment type="similarity">
    <text evidence="1">Belongs to the LytR/CpsA/Psr (LCP) family.</text>
</comment>
<dbReference type="PANTHER" id="PTHR33392:SF6">
    <property type="entry name" value="POLYISOPRENYL-TEICHOIC ACID--PEPTIDOGLYCAN TEICHOIC ACID TRANSFERASE TAGU"/>
    <property type="match status" value="1"/>
</dbReference>
<reference evidence="4 5" key="1">
    <citation type="submission" date="2016-11" db="EMBL/GenBank/DDBJ databases">
        <authorList>
            <person name="Jaros S."/>
            <person name="Januszkiewicz K."/>
            <person name="Wedrychowicz H."/>
        </authorList>
    </citation>
    <scope>NUCLEOTIDE SEQUENCE [LARGE SCALE GENOMIC DNA]</scope>
    <source>
        <strain evidence="4 5">DSM 15929</strain>
    </source>
</reference>
<keyword evidence="5" id="KW-1185">Reference proteome</keyword>
<dbReference type="Pfam" id="PF03816">
    <property type="entry name" value="LytR_cpsA_psr"/>
    <property type="match status" value="1"/>
</dbReference>
<dbReference type="RefSeq" id="WP_073277995.1">
    <property type="nucleotide sequence ID" value="NZ_FRAC01000017.1"/>
</dbReference>
<keyword evidence="2" id="KW-0472">Membrane</keyword>
<dbReference type="InterPro" id="IPR004474">
    <property type="entry name" value="LytR_CpsA_psr"/>
</dbReference>